<dbReference type="PANTHER" id="PTHR31286">
    <property type="entry name" value="GLYCINE-RICH CELL WALL STRUCTURAL PROTEIN 1.8-LIKE"/>
    <property type="match status" value="1"/>
</dbReference>
<evidence type="ECO:0000259" key="1">
    <source>
        <dbReference type="Pfam" id="PF14111"/>
    </source>
</evidence>
<dbReference type="InterPro" id="IPR036691">
    <property type="entry name" value="Endo/exonu/phosph_ase_sf"/>
</dbReference>
<reference evidence="2" key="1">
    <citation type="submission" date="2017-07" db="EMBL/GenBank/DDBJ databases">
        <title>Taro Niue Genome Assembly and Annotation.</title>
        <authorList>
            <person name="Atibalentja N."/>
            <person name="Keating K."/>
            <person name="Fields C.J."/>
        </authorList>
    </citation>
    <scope>NUCLEOTIDE SEQUENCE</scope>
    <source>
        <strain evidence="2">Niue_2</strain>
        <tissue evidence="2">Leaf</tissue>
    </source>
</reference>
<dbReference type="OrthoDB" id="682893at2759"/>
<accession>A0A843XW60</accession>
<dbReference type="EMBL" id="NMUH01015988">
    <property type="protein sequence ID" value="MQM23363.1"/>
    <property type="molecule type" value="Genomic_DNA"/>
</dbReference>
<feature type="domain" description="DUF4283" evidence="1">
    <location>
        <begin position="39"/>
        <end position="102"/>
    </location>
</feature>
<evidence type="ECO:0000313" key="2">
    <source>
        <dbReference type="EMBL" id="MQM23363.1"/>
    </source>
</evidence>
<organism evidence="2 3">
    <name type="scientific">Colocasia esculenta</name>
    <name type="common">Wild taro</name>
    <name type="synonym">Arum esculentum</name>
    <dbReference type="NCBI Taxonomy" id="4460"/>
    <lineage>
        <taxon>Eukaryota</taxon>
        <taxon>Viridiplantae</taxon>
        <taxon>Streptophyta</taxon>
        <taxon>Embryophyta</taxon>
        <taxon>Tracheophyta</taxon>
        <taxon>Spermatophyta</taxon>
        <taxon>Magnoliopsida</taxon>
        <taxon>Liliopsida</taxon>
        <taxon>Araceae</taxon>
        <taxon>Aroideae</taxon>
        <taxon>Colocasieae</taxon>
        <taxon>Colocasia</taxon>
    </lineage>
</organism>
<dbReference type="Pfam" id="PF14111">
    <property type="entry name" value="DUF4283"/>
    <property type="match status" value="1"/>
</dbReference>
<dbReference type="AlphaFoldDB" id="A0A843XW60"/>
<evidence type="ECO:0000313" key="3">
    <source>
        <dbReference type="Proteomes" id="UP000652761"/>
    </source>
</evidence>
<dbReference type="Proteomes" id="UP000652761">
    <property type="component" value="Unassembled WGS sequence"/>
</dbReference>
<dbReference type="InterPro" id="IPR040256">
    <property type="entry name" value="At4g02000-like"/>
</dbReference>
<protein>
    <recommendedName>
        <fullName evidence="1">DUF4283 domain-containing protein</fullName>
    </recommendedName>
</protein>
<dbReference type="PANTHER" id="PTHR31286:SF180">
    <property type="entry name" value="OS10G0362600 PROTEIN"/>
    <property type="match status" value="1"/>
</dbReference>
<gene>
    <name evidence="2" type="ORF">Taro_056426</name>
</gene>
<sequence length="273" mass="31063">MQAASFPLVGISTASCMNVISFIRCSIEASVGQEPLVNLPGLKKWMTKLWNPKGARKFLNYSNEKFPVRFTASEDLEKICRTPWIYNDDLVLIERGRPNSSPADYKLQIAEMWIRFFNLPLEFLTDSAVMKLASQIGTPFKPPADGPAYWSDFSIIKVAFEVNQPLKILIKAKLPKQDMKDSAWAASCVYAPNTAAKRKKMWDEIQFHLTDFSLPLLIIGDFNMVLDQAEKDRGSSVYLVLLIWDFMDLCILGPTESSQNPHKRKIGWSTCKW</sequence>
<keyword evidence="3" id="KW-1185">Reference proteome</keyword>
<dbReference type="SUPFAM" id="SSF56219">
    <property type="entry name" value="DNase I-like"/>
    <property type="match status" value="1"/>
</dbReference>
<name>A0A843XW60_COLES</name>
<proteinExistence type="predicted"/>
<dbReference type="InterPro" id="IPR025558">
    <property type="entry name" value="DUF4283"/>
</dbReference>
<comment type="caution">
    <text evidence="2">The sequence shown here is derived from an EMBL/GenBank/DDBJ whole genome shotgun (WGS) entry which is preliminary data.</text>
</comment>